<dbReference type="Gene3D" id="2.30.29.30">
    <property type="entry name" value="Pleckstrin-homology domain (PH domain)/Phosphotyrosine-binding domain (PTB)"/>
    <property type="match status" value="1"/>
</dbReference>
<feature type="domain" description="Myotubularin phosphatase" evidence="2">
    <location>
        <begin position="106"/>
        <end position="489"/>
    </location>
</feature>
<evidence type="ECO:0000313" key="3">
    <source>
        <dbReference type="EMBL" id="CBY11307.1"/>
    </source>
</evidence>
<dbReference type="OrthoDB" id="271628at2759"/>
<evidence type="ECO:0000313" key="4">
    <source>
        <dbReference type="Proteomes" id="UP000001307"/>
    </source>
</evidence>
<dbReference type="Pfam" id="PF06602">
    <property type="entry name" value="Myotub-related"/>
    <property type="match status" value="1"/>
</dbReference>
<dbReference type="PROSITE" id="PS51339">
    <property type="entry name" value="PPASE_MYOTUBULARIN"/>
    <property type="match status" value="1"/>
</dbReference>
<comment type="similarity">
    <text evidence="1">Belongs to the protein-tyrosine phosphatase family. Non-receptor class myotubularin subfamily.</text>
</comment>
<dbReference type="PANTHER" id="PTHR10807">
    <property type="entry name" value="MYOTUBULARIN-RELATED"/>
    <property type="match status" value="1"/>
</dbReference>
<evidence type="ECO:0000256" key="1">
    <source>
        <dbReference type="ARBA" id="ARBA00007471"/>
    </source>
</evidence>
<dbReference type="SUPFAM" id="SSF52799">
    <property type="entry name" value="(Phosphotyrosine protein) phosphatases II"/>
    <property type="match status" value="1"/>
</dbReference>
<proteinExistence type="inferred from homology"/>
<dbReference type="GO" id="GO:0046856">
    <property type="term" value="P:phosphatidylinositol dephosphorylation"/>
    <property type="evidence" value="ECO:0007669"/>
    <property type="project" value="TreeGrafter"/>
</dbReference>
<evidence type="ECO:0000259" key="2">
    <source>
        <dbReference type="PROSITE" id="PS51339"/>
    </source>
</evidence>
<dbReference type="GO" id="GO:0019903">
    <property type="term" value="F:protein phosphatase binding"/>
    <property type="evidence" value="ECO:0007669"/>
    <property type="project" value="TreeGrafter"/>
</dbReference>
<dbReference type="EMBL" id="FN653080">
    <property type="protein sequence ID" value="CBY11307.1"/>
    <property type="molecule type" value="Genomic_DNA"/>
</dbReference>
<protein>
    <recommendedName>
        <fullName evidence="2">Myotubularin phosphatase domain-containing protein</fullName>
    </recommendedName>
</protein>
<reference evidence="3" key="1">
    <citation type="journal article" date="2010" name="Science">
        <title>Plasticity of animal genome architecture unmasked by rapid evolution of a pelagic tunicate.</title>
        <authorList>
            <person name="Denoeud F."/>
            <person name="Henriet S."/>
            <person name="Mungpakdee S."/>
            <person name="Aury J.M."/>
            <person name="Da Silva C."/>
            <person name="Brinkmann H."/>
            <person name="Mikhaleva J."/>
            <person name="Olsen L.C."/>
            <person name="Jubin C."/>
            <person name="Canestro C."/>
            <person name="Bouquet J.M."/>
            <person name="Danks G."/>
            <person name="Poulain J."/>
            <person name="Campsteijn C."/>
            <person name="Adamski M."/>
            <person name="Cross I."/>
            <person name="Yadetie F."/>
            <person name="Muffato M."/>
            <person name="Louis A."/>
            <person name="Butcher S."/>
            <person name="Tsagkogeorga G."/>
            <person name="Konrad A."/>
            <person name="Singh S."/>
            <person name="Jensen M.F."/>
            <person name="Cong E.H."/>
            <person name="Eikeseth-Otteraa H."/>
            <person name="Noel B."/>
            <person name="Anthouard V."/>
            <person name="Porcel B.M."/>
            <person name="Kachouri-Lafond R."/>
            <person name="Nishino A."/>
            <person name="Ugolini M."/>
            <person name="Chourrout P."/>
            <person name="Nishida H."/>
            <person name="Aasland R."/>
            <person name="Huzurbazar S."/>
            <person name="Westhof E."/>
            <person name="Delsuc F."/>
            <person name="Lehrach H."/>
            <person name="Reinhardt R."/>
            <person name="Weissenbach J."/>
            <person name="Roy S.W."/>
            <person name="Artiguenave F."/>
            <person name="Postlethwait J.H."/>
            <person name="Manak J.R."/>
            <person name="Thompson E.M."/>
            <person name="Jaillon O."/>
            <person name="Du Pasquier L."/>
            <person name="Boudinot P."/>
            <person name="Liberles D.A."/>
            <person name="Volff J.N."/>
            <person name="Philippe H."/>
            <person name="Lenhard B."/>
            <person name="Roest Crollius H."/>
            <person name="Wincker P."/>
            <person name="Chourrout D."/>
        </authorList>
    </citation>
    <scope>NUCLEOTIDE SEQUENCE [LARGE SCALE GENOMIC DNA]</scope>
</reference>
<dbReference type="AlphaFoldDB" id="E4XN11"/>
<dbReference type="InterPro" id="IPR029021">
    <property type="entry name" value="Prot-tyrosine_phosphatase-like"/>
</dbReference>
<dbReference type="PANTHER" id="PTHR10807:SF73">
    <property type="entry name" value="LD06050P"/>
    <property type="match status" value="1"/>
</dbReference>
<gene>
    <name evidence="3" type="ORF">GSOID_T00015561001</name>
</gene>
<dbReference type="GO" id="GO:0010507">
    <property type="term" value="P:negative regulation of autophagy"/>
    <property type="evidence" value="ECO:0007669"/>
    <property type="project" value="TreeGrafter"/>
</dbReference>
<dbReference type="InterPro" id="IPR011993">
    <property type="entry name" value="PH-like_dom_sf"/>
</dbReference>
<dbReference type="Proteomes" id="UP000001307">
    <property type="component" value="Unassembled WGS sequence"/>
</dbReference>
<organism evidence="3">
    <name type="scientific">Oikopleura dioica</name>
    <name type="common">Tunicate</name>
    <dbReference type="NCBI Taxonomy" id="34765"/>
    <lineage>
        <taxon>Eukaryota</taxon>
        <taxon>Metazoa</taxon>
        <taxon>Chordata</taxon>
        <taxon>Tunicata</taxon>
        <taxon>Appendicularia</taxon>
        <taxon>Copelata</taxon>
        <taxon>Oikopleuridae</taxon>
        <taxon>Oikopleura</taxon>
    </lineage>
</organism>
<dbReference type="InParanoid" id="E4XN11"/>
<dbReference type="GO" id="GO:0005737">
    <property type="term" value="C:cytoplasm"/>
    <property type="evidence" value="ECO:0007669"/>
    <property type="project" value="TreeGrafter"/>
</dbReference>
<dbReference type="InterPro" id="IPR030564">
    <property type="entry name" value="Myotubularin"/>
</dbReference>
<accession>E4XN11</accession>
<dbReference type="InterPro" id="IPR010569">
    <property type="entry name" value="Myotubularin-like_Pase_dom"/>
</dbReference>
<name>E4XN11_OIKDI</name>
<keyword evidence="4" id="KW-1185">Reference proteome</keyword>
<sequence>MEFIDLIRTPNIDGVRLLDKNGQVDCQGKIAITGHQLLFVAREKELIMDHKMVDAVEKDTDKGRNLVKMRQKNGKMVRFLLNSQGEADDLCTSVQLCGMIKFTDTHPFYFNPPRSYEQLTKPNVLGTQAWFATLRNKRWRLFEKNQNFEVCPTYPKFVVVPAAVKDDLIVKSAKFRDGARFPILSALIAVGEQKQKIHNPLLRCSSIGFMEARNKQDEEILRLISNGQKSVLIDIRSKSMITELKNKRKGIETDSYYPLYKKEYPDLMNRYSVHNSFCKAWEAMSSKSDDFLDKLRKSGWLAAVDTTLWVASLTAQAVRQAPVIVHGGDGIDMTLVVTSLTQIILLPEARTLVGLLSIIQREWIEAGHPFFERHQRSAWTQKNAITGQEGSTFFLFLHAIQHLLLTHPLHFEFNSSFLLRLHDIAVSSEFGNFIGDNEKERARAGVANKTYSVWPVLASEESFKNPLFGETQMKPAWPLGPSDLWRQYWCRFQRASSTQKDDIFDLQMASLKKLKTENEALKLRMTELAQLQRAAR</sequence>
<dbReference type="FunCoup" id="E4XN11">
    <property type="interactions" value="364"/>
</dbReference>